<evidence type="ECO:0000256" key="1">
    <source>
        <dbReference type="ARBA" id="ARBA00022679"/>
    </source>
</evidence>
<dbReference type="CDD" id="cd04301">
    <property type="entry name" value="NAT_SF"/>
    <property type="match status" value="1"/>
</dbReference>
<dbReference type="PANTHER" id="PTHR43800:SF1">
    <property type="entry name" value="PEPTIDYL-LYSINE N-ACETYLTRANSFERASE YJAB"/>
    <property type="match status" value="1"/>
</dbReference>
<evidence type="ECO:0000313" key="5">
    <source>
        <dbReference type="Proteomes" id="UP000626697"/>
    </source>
</evidence>
<evidence type="ECO:0000256" key="2">
    <source>
        <dbReference type="ARBA" id="ARBA00023315"/>
    </source>
</evidence>
<dbReference type="Gene3D" id="3.40.630.30">
    <property type="match status" value="1"/>
</dbReference>
<dbReference type="SUPFAM" id="SSF55729">
    <property type="entry name" value="Acyl-CoA N-acyltransferases (Nat)"/>
    <property type="match status" value="1"/>
</dbReference>
<sequence>MLIKYKKAYEKFAMGLLSFMPEEKDIKKLQTTMKEYEINDNMQLYLWKDEEILGVIGIDLSLSDVIIIRHISVNPSFRQQGIGKTMIKEVQELFPNKEIRPNENTVSFFEKCDFIKEVE</sequence>
<keyword evidence="2" id="KW-0012">Acyltransferase</keyword>
<dbReference type="Pfam" id="PF00583">
    <property type="entry name" value="Acetyltransf_1"/>
    <property type="match status" value="1"/>
</dbReference>
<keyword evidence="1" id="KW-0808">Transferase</keyword>
<dbReference type="InterPro" id="IPR016181">
    <property type="entry name" value="Acyl_CoA_acyltransferase"/>
</dbReference>
<dbReference type="InterPro" id="IPR000182">
    <property type="entry name" value="GNAT_dom"/>
</dbReference>
<dbReference type="Proteomes" id="UP000626697">
    <property type="component" value="Unassembled WGS sequence"/>
</dbReference>
<reference evidence="4 5" key="1">
    <citation type="submission" date="2020-08" db="EMBL/GenBank/DDBJ databases">
        <title>Genomic Encyclopedia of Type Strains, Phase IV (KMG-IV): sequencing the most valuable type-strain genomes for metagenomic binning, comparative biology and taxonomic classification.</title>
        <authorList>
            <person name="Goeker M."/>
        </authorList>
    </citation>
    <scope>NUCLEOTIDE SEQUENCE [LARGE SCALE GENOMIC DNA]</scope>
    <source>
        <strain evidence="4 5">DSM 105481</strain>
    </source>
</reference>
<keyword evidence="5" id="KW-1185">Reference proteome</keyword>
<comment type="caution">
    <text evidence="4">The sequence shown here is derived from an EMBL/GenBank/DDBJ whole genome shotgun (WGS) entry which is preliminary data.</text>
</comment>
<dbReference type="RefSeq" id="WP_028391602.1">
    <property type="nucleotide sequence ID" value="NZ_JACJHX010000007.1"/>
</dbReference>
<dbReference type="PANTHER" id="PTHR43800">
    <property type="entry name" value="PEPTIDYL-LYSINE N-ACETYLTRANSFERASE YJAB"/>
    <property type="match status" value="1"/>
</dbReference>
<name>A0ABR6CQE1_9BACI</name>
<accession>A0ABR6CQE1</accession>
<dbReference type="PROSITE" id="PS51186">
    <property type="entry name" value="GNAT"/>
    <property type="match status" value="1"/>
</dbReference>
<feature type="domain" description="N-acetyltransferase" evidence="3">
    <location>
        <begin position="3"/>
        <end position="119"/>
    </location>
</feature>
<evidence type="ECO:0000259" key="3">
    <source>
        <dbReference type="PROSITE" id="PS51186"/>
    </source>
</evidence>
<dbReference type="EMBL" id="JACJHX010000007">
    <property type="protein sequence ID" value="MBA9027257.1"/>
    <property type="molecule type" value="Genomic_DNA"/>
</dbReference>
<protein>
    <submittedName>
        <fullName evidence="4">Riboflavin biosynthesis RibT protein</fullName>
    </submittedName>
</protein>
<gene>
    <name evidence="4" type="ORF">HNP81_002547</name>
</gene>
<organism evidence="4 5">
    <name type="scientific">Peribacillus huizhouensis</name>
    <dbReference type="NCBI Taxonomy" id="1501239"/>
    <lineage>
        <taxon>Bacteria</taxon>
        <taxon>Bacillati</taxon>
        <taxon>Bacillota</taxon>
        <taxon>Bacilli</taxon>
        <taxon>Bacillales</taxon>
        <taxon>Bacillaceae</taxon>
        <taxon>Peribacillus</taxon>
    </lineage>
</organism>
<proteinExistence type="predicted"/>
<evidence type="ECO:0000313" key="4">
    <source>
        <dbReference type="EMBL" id="MBA9027257.1"/>
    </source>
</evidence>